<dbReference type="InterPro" id="IPR011991">
    <property type="entry name" value="ArsR-like_HTH"/>
</dbReference>
<keyword evidence="2" id="KW-0238">DNA-binding</keyword>
<dbReference type="Proteomes" id="UP000682843">
    <property type="component" value="Chromosome"/>
</dbReference>
<dbReference type="PRINTS" id="PR00778">
    <property type="entry name" value="HTHARSR"/>
</dbReference>
<dbReference type="InterPro" id="IPR036390">
    <property type="entry name" value="WH_DNA-bd_sf"/>
</dbReference>
<dbReference type="EMBL" id="CP036498">
    <property type="protein sequence ID" value="QUS40752.1"/>
    <property type="molecule type" value="Genomic_DNA"/>
</dbReference>
<dbReference type="CDD" id="cd00090">
    <property type="entry name" value="HTH_ARSR"/>
    <property type="match status" value="1"/>
</dbReference>
<dbReference type="PROSITE" id="PS50987">
    <property type="entry name" value="HTH_ARSR_2"/>
    <property type="match status" value="1"/>
</dbReference>
<evidence type="ECO:0000313" key="5">
    <source>
        <dbReference type="EMBL" id="QUS40752.1"/>
    </source>
</evidence>
<evidence type="ECO:0000256" key="3">
    <source>
        <dbReference type="ARBA" id="ARBA00023163"/>
    </source>
</evidence>
<feature type="domain" description="HTH arsR-type" evidence="4">
    <location>
        <begin position="6"/>
        <end position="106"/>
    </location>
</feature>
<dbReference type="RefSeq" id="WP_211909342.1">
    <property type="nucleotide sequence ID" value="NZ_CP036498.1"/>
</dbReference>
<dbReference type="InterPro" id="IPR001845">
    <property type="entry name" value="HTH_ArsR_DNA-bd_dom"/>
</dbReference>
<gene>
    <name evidence="5" type="ORF">RPMA_19375</name>
</gene>
<dbReference type="PANTHER" id="PTHR33154:SF12">
    <property type="entry name" value="TRANSCRIPTIONAL REGULATORY PROTEIN"/>
    <property type="match status" value="1"/>
</dbReference>
<evidence type="ECO:0000313" key="6">
    <source>
        <dbReference type="Proteomes" id="UP000682843"/>
    </source>
</evidence>
<proteinExistence type="predicted"/>
<name>A0ABX8AAM7_9BRAD</name>
<dbReference type="Pfam" id="PF12840">
    <property type="entry name" value="HTH_20"/>
    <property type="match status" value="1"/>
</dbReference>
<dbReference type="PANTHER" id="PTHR33154">
    <property type="entry name" value="TRANSCRIPTIONAL REGULATOR, ARSR FAMILY"/>
    <property type="match status" value="1"/>
</dbReference>
<keyword evidence="1" id="KW-0805">Transcription regulation</keyword>
<dbReference type="Gene3D" id="1.10.10.10">
    <property type="entry name" value="Winged helix-like DNA-binding domain superfamily/Winged helix DNA-binding domain"/>
    <property type="match status" value="1"/>
</dbReference>
<accession>A0ABX8AAM7</accession>
<keyword evidence="3" id="KW-0804">Transcription</keyword>
<protein>
    <submittedName>
        <fullName evidence="5">ArsR family transcriptional regulator</fullName>
    </submittedName>
</protein>
<evidence type="ECO:0000256" key="2">
    <source>
        <dbReference type="ARBA" id="ARBA00023125"/>
    </source>
</evidence>
<reference evidence="5 6" key="1">
    <citation type="submission" date="2019-02" db="EMBL/GenBank/DDBJ databases">
        <title>Emended description of the genus Rhodopseudomonas and description of Rhodopseudomonas albus sp. nov., a non-phototrophic, heavy-metal-tolerant bacterium isolated from garden soil.</title>
        <authorList>
            <person name="Bao Z."/>
            <person name="Cao W.W."/>
            <person name="Sato Y."/>
            <person name="Nishizawa T."/>
            <person name="Zhao J."/>
            <person name="Guo Y."/>
            <person name="Ohta H."/>
        </authorList>
    </citation>
    <scope>NUCLEOTIDE SEQUENCE [LARGE SCALE GENOMIC DNA]</scope>
    <source>
        <strain evidence="5 6">SK50-23</strain>
    </source>
</reference>
<dbReference type="SMART" id="SM00418">
    <property type="entry name" value="HTH_ARSR"/>
    <property type="match status" value="1"/>
</dbReference>
<dbReference type="SUPFAM" id="SSF46785">
    <property type="entry name" value="Winged helix' DNA-binding domain"/>
    <property type="match status" value="1"/>
</dbReference>
<sequence>MAQFVHPATKDITLSGVLSALADPIRLQIVRGLLQESGCLSCTAASPCPTIAKSTLSNHFRVLREAGLVQTSKKGVEHQNAVRAADIEARFPGLLMVILAHSMSDGAAEVGAGS</sequence>
<evidence type="ECO:0000259" key="4">
    <source>
        <dbReference type="PROSITE" id="PS50987"/>
    </source>
</evidence>
<dbReference type="InterPro" id="IPR036388">
    <property type="entry name" value="WH-like_DNA-bd_sf"/>
</dbReference>
<dbReference type="InterPro" id="IPR051081">
    <property type="entry name" value="HTH_MetalResp_TranReg"/>
</dbReference>
<keyword evidence="6" id="KW-1185">Reference proteome</keyword>
<evidence type="ECO:0000256" key="1">
    <source>
        <dbReference type="ARBA" id="ARBA00023015"/>
    </source>
</evidence>
<organism evidence="5 6">
    <name type="scientific">Tardiphaga alba</name>
    <dbReference type="NCBI Taxonomy" id="340268"/>
    <lineage>
        <taxon>Bacteria</taxon>
        <taxon>Pseudomonadati</taxon>
        <taxon>Pseudomonadota</taxon>
        <taxon>Alphaproteobacteria</taxon>
        <taxon>Hyphomicrobiales</taxon>
        <taxon>Nitrobacteraceae</taxon>
        <taxon>Tardiphaga</taxon>
    </lineage>
</organism>